<protein>
    <submittedName>
        <fullName evidence="1">Uncharacterized protein</fullName>
    </submittedName>
</protein>
<organism evidence="1 2">
    <name type="scientific">Pangasianodon gigas</name>
    <name type="common">Mekong giant catfish</name>
    <name type="synonym">Pangasius gigas</name>
    <dbReference type="NCBI Taxonomy" id="30993"/>
    <lineage>
        <taxon>Eukaryota</taxon>
        <taxon>Metazoa</taxon>
        <taxon>Chordata</taxon>
        <taxon>Craniata</taxon>
        <taxon>Vertebrata</taxon>
        <taxon>Euteleostomi</taxon>
        <taxon>Actinopterygii</taxon>
        <taxon>Neopterygii</taxon>
        <taxon>Teleostei</taxon>
        <taxon>Ostariophysi</taxon>
        <taxon>Siluriformes</taxon>
        <taxon>Pangasiidae</taxon>
        <taxon>Pangasianodon</taxon>
    </lineage>
</organism>
<reference evidence="1 2" key="1">
    <citation type="journal article" date="2022" name="bioRxiv">
        <title>An ancient truncated duplication of the anti-Mullerian hormone receptor type 2 gene is a potential conserved master sex determinant in the Pangasiidae catfish family.</title>
        <authorList>
            <person name="Wen M."/>
            <person name="Pan Q."/>
            <person name="Jouanno E."/>
            <person name="Montfort J."/>
            <person name="Zahm M."/>
            <person name="Cabau C."/>
            <person name="Klopp C."/>
            <person name="Iampietro C."/>
            <person name="Roques C."/>
            <person name="Bouchez O."/>
            <person name="Castinel A."/>
            <person name="Donnadieu C."/>
            <person name="Parrinello H."/>
            <person name="Poncet C."/>
            <person name="Belmonte E."/>
            <person name="Gautier V."/>
            <person name="Avarre J.-C."/>
            <person name="Dugue R."/>
            <person name="Gustiano R."/>
            <person name="Ha T.T.T."/>
            <person name="Campet M."/>
            <person name="Sriphairoj K."/>
            <person name="Ribolli J."/>
            <person name="de Almeida F.L."/>
            <person name="Desvignes T."/>
            <person name="Postlethwait J.H."/>
            <person name="Bucao C.F."/>
            <person name="Robinson-Rechavi M."/>
            <person name="Bobe J."/>
            <person name="Herpin A."/>
            <person name="Guiguen Y."/>
        </authorList>
    </citation>
    <scope>NUCLEOTIDE SEQUENCE [LARGE SCALE GENOMIC DNA]</scope>
    <source>
        <strain evidence="1">YG-Dec2019</strain>
    </source>
</reference>
<evidence type="ECO:0000313" key="1">
    <source>
        <dbReference type="EMBL" id="MCI4392757.1"/>
    </source>
</evidence>
<evidence type="ECO:0000313" key="2">
    <source>
        <dbReference type="Proteomes" id="UP000829447"/>
    </source>
</evidence>
<sequence length="434" mass="49146">MAELYLPEIFPNVKLLVEPERFVEPQTVKKTGIKKQERGSLLEFSGTFKETDDFFLELLSKEKKRSKYGATKERRKGYEHTSASMKSASSERVEPVEVDSVIMSYIEEKCSAELNKIRRPEVSMQVNKKQVTFHPRDTGHGTVLAQLARERFVIFYQKIATELQSRSYCLDATQLQPLLAKFPELLISTGQRRTDEITLTGRFISLERFEQKGLSILSKMSSPRQINHTVDMSATASSQALQNETSGKEETCSICLEQMVKSQMKTLEKCKHSFCENCLKMAFQIKPVCPTCGVIYGALKGTQPKGGKMNITYNKVPLPGYENYGTIIIHYIIPDGLQGDEHPNPGQPYKGTERLAYLPDCPEGRKVLNLLKQAFEQRLTFTVGRSSTTGRSNVVTWNDIHHKTSRTGGPTAYGYPDPDYLKRIQEELKAKGIY</sequence>
<name>A0ACC5XN99_PANGG</name>
<accession>A0ACC5XN99</accession>
<proteinExistence type="predicted"/>
<keyword evidence="2" id="KW-1185">Reference proteome</keyword>
<dbReference type="EMBL" id="CM040477">
    <property type="protein sequence ID" value="MCI4392757.1"/>
    <property type="molecule type" value="Genomic_DNA"/>
</dbReference>
<gene>
    <name evidence="1" type="ORF">PGIGA_G00149600</name>
</gene>
<comment type="caution">
    <text evidence="1">The sequence shown here is derived from an EMBL/GenBank/DDBJ whole genome shotgun (WGS) entry which is preliminary data.</text>
</comment>
<dbReference type="Proteomes" id="UP000829447">
    <property type="component" value="Linkage Group LG24"/>
</dbReference>